<feature type="chain" id="PRO_5042131727" description="beta-lactamase" evidence="13">
    <location>
        <begin position="25"/>
        <end position="299"/>
    </location>
</feature>
<evidence type="ECO:0000256" key="7">
    <source>
        <dbReference type="ARBA" id="ARBA00022723"/>
    </source>
</evidence>
<dbReference type="GO" id="GO:0042597">
    <property type="term" value="C:periplasmic space"/>
    <property type="evidence" value="ECO:0007669"/>
    <property type="project" value="UniProtKB-SubCell"/>
</dbReference>
<accession>A0AAF0BHR2</accession>
<dbReference type="InterPro" id="IPR001018">
    <property type="entry name" value="Beta-lactamase_class-B_CS"/>
</dbReference>
<dbReference type="InterPro" id="IPR050855">
    <property type="entry name" value="NDM-1-like"/>
</dbReference>
<comment type="cofactor">
    <cofactor evidence="2">
        <name>Zn(2+)</name>
        <dbReference type="ChEBI" id="CHEBI:29105"/>
    </cofactor>
</comment>
<dbReference type="RefSeq" id="WP_289504257.1">
    <property type="nucleotide sequence ID" value="NZ_CP116805.1"/>
</dbReference>
<evidence type="ECO:0000256" key="11">
    <source>
        <dbReference type="ARBA" id="ARBA00022833"/>
    </source>
</evidence>
<comment type="subcellular location">
    <subcellularLocation>
        <location evidence="3">Periplasm</location>
    </subcellularLocation>
</comment>
<evidence type="ECO:0000256" key="10">
    <source>
        <dbReference type="ARBA" id="ARBA00022801"/>
    </source>
</evidence>
<name>A0AAF0BHR2_9PROT</name>
<evidence type="ECO:0000256" key="6">
    <source>
        <dbReference type="ARBA" id="ARBA00012865"/>
    </source>
</evidence>
<dbReference type="PROSITE" id="PS00743">
    <property type="entry name" value="BETA_LACTAMASE_B_1"/>
    <property type="match status" value="1"/>
</dbReference>
<evidence type="ECO:0000259" key="14">
    <source>
        <dbReference type="SMART" id="SM00849"/>
    </source>
</evidence>
<dbReference type="Gene3D" id="3.60.15.10">
    <property type="entry name" value="Ribonuclease Z/Hydroxyacylglutathione hydrolase-like"/>
    <property type="match status" value="1"/>
</dbReference>
<keyword evidence="12" id="KW-0046">Antibiotic resistance</keyword>
<evidence type="ECO:0000313" key="16">
    <source>
        <dbReference type="Proteomes" id="UP001217500"/>
    </source>
</evidence>
<proteinExistence type="inferred from homology"/>
<feature type="signal peptide" evidence="13">
    <location>
        <begin position="1"/>
        <end position="24"/>
    </location>
</feature>
<dbReference type="GO" id="GO:0017001">
    <property type="term" value="P:antibiotic catabolic process"/>
    <property type="evidence" value="ECO:0007669"/>
    <property type="project" value="InterPro"/>
</dbReference>
<keyword evidence="8 13" id="KW-0732">Signal</keyword>
<comment type="catalytic activity">
    <reaction evidence="1">
        <text>a beta-lactam + H2O = a substituted beta-amino acid</text>
        <dbReference type="Rhea" id="RHEA:20401"/>
        <dbReference type="ChEBI" id="CHEBI:15377"/>
        <dbReference type="ChEBI" id="CHEBI:35627"/>
        <dbReference type="ChEBI" id="CHEBI:140347"/>
        <dbReference type="EC" id="3.5.2.6"/>
    </reaction>
</comment>
<evidence type="ECO:0000256" key="12">
    <source>
        <dbReference type="ARBA" id="ARBA00023251"/>
    </source>
</evidence>
<dbReference type="GO" id="GO:0008800">
    <property type="term" value="F:beta-lactamase activity"/>
    <property type="evidence" value="ECO:0007669"/>
    <property type="project" value="UniProtKB-EC"/>
</dbReference>
<dbReference type="KEGG" id="gso:PH603_02045"/>
<keyword evidence="10" id="KW-0378">Hydrolase</keyword>
<dbReference type="Proteomes" id="UP001217500">
    <property type="component" value="Chromosome"/>
</dbReference>
<dbReference type="Pfam" id="PF00753">
    <property type="entry name" value="Lactamase_B"/>
    <property type="match status" value="1"/>
</dbReference>
<evidence type="ECO:0000256" key="4">
    <source>
        <dbReference type="ARBA" id="ARBA00005250"/>
    </source>
</evidence>
<keyword evidence="9" id="KW-0574">Periplasm</keyword>
<comment type="subunit">
    <text evidence="5">Monomer.</text>
</comment>
<dbReference type="PANTHER" id="PTHR42951:SF4">
    <property type="entry name" value="ACYL-COENZYME A THIOESTERASE MBLAC2"/>
    <property type="match status" value="1"/>
</dbReference>
<feature type="domain" description="Metallo-beta-lactamase" evidence="14">
    <location>
        <begin position="48"/>
        <end position="231"/>
    </location>
</feature>
<dbReference type="CDD" id="cd16282">
    <property type="entry name" value="metallo-hydrolase-like_MBL-fold"/>
    <property type="match status" value="1"/>
</dbReference>
<evidence type="ECO:0000256" key="9">
    <source>
        <dbReference type="ARBA" id="ARBA00022764"/>
    </source>
</evidence>
<comment type="similarity">
    <text evidence="4">Belongs to the metallo-beta-lactamase superfamily. Class-B beta-lactamase family.</text>
</comment>
<dbReference type="InterPro" id="IPR001279">
    <property type="entry name" value="Metallo-B-lactamas"/>
</dbReference>
<evidence type="ECO:0000256" key="13">
    <source>
        <dbReference type="SAM" id="SignalP"/>
    </source>
</evidence>
<evidence type="ECO:0000256" key="3">
    <source>
        <dbReference type="ARBA" id="ARBA00004418"/>
    </source>
</evidence>
<evidence type="ECO:0000313" key="15">
    <source>
        <dbReference type="EMBL" id="WCL54538.1"/>
    </source>
</evidence>
<evidence type="ECO:0000256" key="1">
    <source>
        <dbReference type="ARBA" id="ARBA00001526"/>
    </source>
</evidence>
<reference evidence="15" key="1">
    <citation type="submission" date="2023-01" db="EMBL/GenBank/DDBJ databases">
        <title>The genome sequence of Kordiimonadaceae bacterium 6D33.</title>
        <authorList>
            <person name="Liu Y."/>
        </authorList>
    </citation>
    <scope>NUCLEOTIDE SEQUENCE</scope>
    <source>
        <strain evidence="15">6D33</strain>
    </source>
</reference>
<dbReference type="PANTHER" id="PTHR42951">
    <property type="entry name" value="METALLO-BETA-LACTAMASE DOMAIN-CONTAINING"/>
    <property type="match status" value="1"/>
</dbReference>
<keyword evidence="7" id="KW-0479">Metal-binding</keyword>
<dbReference type="InterPro" id="IPR036866">
    <property type="entry name" value="RibonucZ/Hydroxyglut_hydro"/>
</dbReference>
<protein>
    <recommendedName>
        <fullName evidence="6">beta-lactamase</fullName>
        <ecNumber evidence="6">3.5.2.6</ecNumber>
    </recommendedName>
</protein>
<dbReference type="EC" id="3.5.2.6" evidence="6"/>
<sequence>MKRSTEFFAAGALAALMTALPVVAQDFDKVEVTAEKAAGNIHVLFGAGGNIGVSSGADGVFLIDDQYAPLTSKIRAAVTGISDQPIRYVINTHFHGDHTGGNENFGTGGTVIVAHDNVRVRLAAGSFVKAFNMKNPPAPSGALPVITFDSELSLHFNGEEARAIHVKNAHTDGDSIIWFRGSNVLHMGDTFFNNRFPFIDVDGGGSIDGIIAAAEKALQIADDKTVIIPGHGPLTDKAGLTDYRDMLIEARGRVEALKKKGESLEAIVAAKPLADMPAKWQTDNEAWPGMFIGFVYNSL</sequence>
<dbReference type="SUPFAM" id="SSF56281">
    <property type="entry name" value="Metallo-hydrolase/oxidoreductase"/>
    <property type="match status" value="1"/>
</dbReference>
<keyword evidence="11" id="KW-0862">Zinc</keyword>
<dbReference type="GO" id="GO:0008270">
    <property type="term" value="F:zinc ion binding"/>
    <property type="evidence" value="ECO:0007669"/>
    <property type="project" value="InterPro"/>
</dbReference>
<evidence type="ECO:0000256" key="8">
    <source>
        <dbReference type="ARBA" id="ARBA00022729"/>
    </source>
</evidence>
<organism evidence="15 16">
    <name type="scientific">Gimibacter soli</name>
    <dbReference type="NCBI Taxonomy" id="3024400"/>
    <lineage>
        <taxon>Bacteria</taxon>
        <taxon>Pseudomonadati</taxon>
        <taxon>Pseudomonadota</taxon>
        <taxon>Alphaproteobacteria</taxon>
        <taxon>Kordiimonadales</taxon>
        <taxon>Temperatibacteraceae</taxon>
        <taxon>Gimibacter</taxon>
    </lineage>
</organism>
<keyword evidence="16" id="KW-1185">Reference proteome</keyword>
<dbReference type="AlphaFoldDB" id="A0AAF0BHR2"/>
<dbReference type="GO" id="GO:0046677">
    <property type="term" value="P:response to antibiotic"/>
    <property type="evidence" value="ECO:0007669"/>
    <property type="project" value="UniProtKB-KW"/>
</dbReference>
<dbReference type="EMBL" id="CP116805">
    <property type="protein sequence ID" value="WCL54538.1"/>
    <property type="molecule type" value="Genomic_DNA"/>
</dbReference>
<evidence type="ECO:0000256" key="5">
    <source>
        <dbReference type="ARBA" id="ARBA00011245"/>
    </source>
</evidence>
<dbReference type="SMART" id="SM00849">
    <property type="entry name" value="Lactamase_B"/>
    <property type="match status" value="1"/>
</dbReference>
<gene>
    <name evidence="15" type="ORF">PH603_02045</name>
</gene>
<evidence type="ECO:0000256" key="2">
    <source>
        <dbReference type="ARBA" id="ARBA00001947"/>
    </source>
</evidence>